<dbReference type="EMBL" id="JAUKVY010000016">
    <property type="protein sequence ID" value="MDO1534862.1"/>
    <property type="molecule type" value="Genomic_DNA"/>
</dbReference>
<comment type="caution">
    <text evidence="2">The sequence shown here is derived from an EMBL/GenBank/DDBJ whole genome shotgun (WGS) entry which is preliminary data.</text>
</comment>
<name>A0ABT8SA34_9BURK</name>
<reference evidence="2" key="1">
    <citation type="submission" date="2023-06" db="EMBL/GenBank/DDBJ databases">
        <authorList>
            <person name="Jiang Y."/>
            <person name="Liu Q."/>
        </authorList>
    </citation>
    <scope>NUCLEOTIDE SEQUENCE</scope>
    <source>
        <strain evidence="2">CGMCC 1.12090</strain>
    </source>
</reference>
<sequence>MDSNDRAELARLWAAWLECRASAAAERERLIEQAGDHLCTGCPAPSEKEVAALDALEHGHRAAWAAYSACLLRIYAVASWVSRLDLDKPSAALPSKQPSASLTRGEAPDRQNAP</sequence>
<dbReference type="RefSeq" id="WP_301812624.1">
    <property type="nucleotide sequence ID" value="NZ_JAUJZH010000016.1"/>
</dbReference>
<dbReference type="Proteomes" id="UP001169027">
    <property type="component" value="Unassembled WGS sequence"/>
</dbReference>
<evidence type="ECO:0000313" key="2">
    <source>
        <dbReference type="EMBL" id="MDO1534862.1"/>
    </source>
</evidence>
<organism evidence="2 3">
    <name type="scientific">Variovorax ginsengisoli</name>
    <dbReference type="NCBI Taxonomy" id="363844"/>
    <lineage>
        <taxon>Bacteria</taxon>
        <taxon>Pseudomonadati</taxon>
        <taxon>Pseudomonadota</taxon>
        <taxon>Betaproteobacteria</taxon>
        <taxon>Burkholderiales</taxon>
        <taxon>Comamonadaceae</taxon>
        <taxon>Variovorax</taxon>
    </lineage>
</organism>
<accession>A0ABT8SA34</accession>
<evidence type="ECO:0000256" key="1">
    <source>
        <dbReference type="SAM" id="MobiDB-lite"/>
    </source>
</evidence>
<keyword evidence="3" id="KW-1185">Reference proteome</keyword>
<protein>
    <submittedName>
        <fullName evidence="2">Uncharacterized protein</fullName>
    </submittedName>
</protein>
<evidence type="ECO:0000313" key="3">
    <source>
        <dbReference type="Proteomes" id="UP001169027"/>
    </source>
</evidence>
<gene>
    <name evidence="2" type="ORF">Q2T77_21445</name>
</gene>
<proteinExistence type="predicted"/>
<feature type="region of interest" description="Disordered" evidence="1">
    <location>
        <begin position="90"/>
        <end position="114"/>
    </location>
</feature>